<dbReference type="PANTHER" id="PTHR34693">
    <property type="entry name" value="PROTEIN PAR32"/>
    <property type="match status" value="1"/>
</dbReference>
<accession>A0ABR2V672</accession>
<protein>
    <submittedName>
        <fullName evidence="2">Uncharacterized protein</fullName>
    </submittedName>
</protein>
<evidence type="ECO:0000256" key="1">
    <source>
        <dbReference type="SAM" id="MobiDB-lite"/>
    </source>
</evidence>
<dbReference type="InterPro" id="IPR022024">
    <property type="entry name" value="DUF3602"/>
</dbReference>
<name>A0ABR2V672_9PEZI</name>
<comment type="caution">
    <text evidence="2">The sequence shown here is derived from an EMBL/GenBank/DDBJ whole genome shotgun (WGS) entry which is preliminary data.</text>
</comment>
<dbReference type="PANTHER" id="PTHR34693:SF1">
    <property type="entry name" value="PROTEIN PAR32"/>
    <property type="match status" value="1"/>
</dbReference>
<gene>
    <name evidence="2" type="ORF">SUNI508_05265</name>
</gene>
<keyword evidence="3" id="KW-1185">Reference proteome</keyword>
<proteinExistence type="predicted"/>
<evidence type="ECO:0000313" key="2">
    <source>
        <dbReference type="EMBL" id="KAK9421965.1"/>
    </source>
</evidence>
<evidence type="ECO:0000313" key="3">
    <source>
        <dbReference type="Proteomes" id="UP001408356"/>
    </source>
</evidence>
<feature type="compositionally biased region" description="Basic and acidic residues" evidence="1">
    <location>
        <begin position="91"/>
        <end position="120"/>
    </location>
</feature>
<organism evidence="2 3">
    <name type="scientific">Seiridium unicorne</name>
    <dbReference type="NCBI Taxonomy" id="138068"/>
    <lineage>
        <taxon>Eukaryota</taxon>
        <taxon>Fungi</taxon>
        <taxon>Dikarya</taxon>
        <taxon>Ascomycota</taxon>
        <taxon>Pezizomycotina</taxon>
        <taxon>Sordariomycetes</taxon>
        <taxon>Xylariomycetidae</taxon>
        <taxon>Amphisphaeriales</taxon>
        <taxon>Sporocadaceae</taxon>
        <taxon>Seiridium</taxon>
    </lineage>
</organism>
<dbReference type="Proteomes" id="UP001408356">
    <property type="component" value="Unassembled WGS sequence"/>
</dbReference>
<reference evidence="2 3" key="1">
    <citation type="journal article" date="2024" name="J. Plant Pathol.">
        <title>Sequence and assembly of the genome of Seiridium unicorne, isolate CBS 538.82, causal agent of cypress canker disease.</title>
        <authorList>
            <person name="Scali E."/>
            <person name="Rocca G.D."/>
            <person name="Danti R."/>
            <person name="Garbelotto M."/>
            <person name="Barberini S."/>
            <person name="Baroncelli R."/>
            <person name="Emiliani G."/>
        </authorList>
    </citation>
    <scope>NUCLEOTIDE SEQUENCE [LARGE SCALE GENOMIC DNA]</scope>
    <source>
        <strain evidence="2 3">BM-138-508</strain>
    </source>
</reference>
<dbReference type="InterPro" id="IPR053203">
    <property type="entry name" value="Cisplatin_resist-associated"/>
</dbReference>
<feature type="region of interest" description="Disordered" evidence="1">
    <location>
        <begin position="1"/>
        <end position="139"/>
    </location>
</feature>
<dbReference type="Pfam" id="PF12223">
    <property type="entry name" value="DUF3602"/>
    <property type="match status" value="1"/>
</dbReference>
<sequence length="139" mass="14333">MTGHLQSTGRGGAGNIGDASKSPQILPKDLETPVLKTSVVTTGRGGSGNMAPNKDPAETRALQDVAPVTRRPSEGATHVGRGGAANVAKLSAEEREEAKKSESAVEDDVVTKSDGKERSKSPGLATKGMEWLQSLGKKA</sequence>
<dbReference type="EMBL" id="JARVKF010000146">
    <property type="protein sequence ID" value="KAK9421965.1"/>
    <property type="molecule type" value="Genomic_DNA"/>
</dbReference>